<evidence type="ECO:0000313" key="1">
    <source>
        <dbReference type="EMBL" id="CRK89786.1"/>
    </source>
</evidence>
<gene>
    <name evidence="1" type="ORF">CLUMA_CG003584</name>
</gene>
<dbReference type="Proteomes" id="UP000183832">
    <property type="component" value="Unassembled WGS sequence"/>
</dbReference>
<dbReference type="EMBL" id="CVRI01000014">
    <property type="protein sequence ID" value="CRK89786.1"/>
    <property type="molecule type" value="Genomic_DNA"/>
</dbReference>
<organism evidence="1 2">
    <name type="scientific">Clunio marinus</name>
    <dbReference type="NCBI Taxonomy" id="568069"/>
    <lineage>
        <taxon>Eukaryota</taxon>
        <taxon>Metazoa</taxon>
        <taxon>Ecdysozoa</taxon>
        <taxon>Arthropoda</taxon>
        <taxon>Hexapoda</taxon>
        <taxon>Insecta</taxon>
        <taxon>Pterygota</taxon>
        <taxon>Neoptera</taxon>
        <taxon>Endopterygota</taxon>
        <taxon>Diptera</taxon>
        <taxon>Nematocera</taxon>
        <taxon>Chironomoidea</taxon>
        <taxon>Chironomidae</taxon>
        <taxon>Clunio</taxon>
    </lineage>
</organism>
<sequence>MSGHQRNRLEFNKIKSQTGKNERNLNFKIKLNQLFFKVFLYITKKSLMKVGNFIRERKVVVGNFELGIWPKADL</sequence>
<accession>A0A1J1HQH7</accession>
<protein>
    <submittedName>
        <fullName evidence="1">CLUMA_CG003584, isoform A</fullName>
    </submittedName>
</protein>
<proteinExistence type="predicted"/>
<keyword evidence="2" id="KW-1185">Reference proteome</keyword>
<name>A0A1J1HQH7_9DIPT</name>
<dbReference type="AlphaFoldDB" id="A0A1J1HQH7"/>
<evidence type="ECO:0000313" key="2">
    <source>
        <dbReference type="Proteomes" id="UP000183832"/>
    </source>
</evidence>
<reference evidence="1 2" key="1">
    <citation type="submission" date="2015-04" db="EMBL/GenBank/DDBJ databases">
        <authorList>
            <person name="Syromyatnikov M.Y."/>
            <person name="Popov V.N."/>
        </authorList>
    </citation>
    <scope>NUCLEOTIDE SEQUENCE [LARGE SCALE GENOMIC DNA]</scope>
</reference>